<feature type="domain" description="N-acetyltransferase" evidence="3">
    <location>
        <begin position="4"/>
        <end position="152"/>
    </location>
</feature>
<evidence type="ECO:0000256" key="1">
    <source>
        <dbReference type="ARBA" id="ARBA00022679"/>
    </source>
</evidence>
<dbReference type="GO" id="GO:0016747">
    <property type="term" value="F:acyltransferase activity, transferring groups other than amino-acyl groups"/>
    <property type="evidence" value="ECO:0007669"/>
    <property type="project" value="InterPro"/>
</dbReference>
<dbReference type="Gene3D" id="3.40.630.30">
    <property type="match status" value="2"/>
</dbReference>
<name>E8UA93_DEIML</name>
<organism evidence="4 5">
    <name type="scientific">Deinococcus maricopensis (strain DSM 21211 / LMG 22137 / NRRL B-23946 / LB-34)</name>
    <dbReference type="NCBI Taxonomy" id="709986"/>
    <lineage>
        <taxon>Bacteria</taxon>
        <taxon>Thermotogati</taxon>
        <taxon>Deinococcota</taxon>
        <taxon>Deinococci</taxon>
        <taxon>Deinococcales</taxon>
        <taxon>Deinococcaceae</taxon>
        <taxon>Deinococcus</taxon>
    </lineage>
</organism>
<dbReference type="OrthoDB" id="794462at2"/>
<dbReference type="InterPro" id="IPR050832">
    <property type="entry name" value="Bact_Acetyltransf"/>
</dbReference>
<dbReference type="Proteomes" id="UP000008635">
    <property type="component" value="Chromosome"/>
</dbReference>
<evidence type="ECO:0000256" key="2">
    <source>
        <dbReference type="ARBA" id="ARBA00023315"/>
    </source>
</evidence>
<dbReference type="InterPro" id="IPR016181">
    <property type="entry name" value="Acyl_CoA_acyltransferase"/>
</dbReference>
<keyword evidence="1 4" id="KW-0808">Transferase</keyword>
<dbReference type="PANTHER" id="PTHR43877:SF2">
    <property type="entry name" value="AMINOALKYLPHOSPHONATE N-ACETYLTRANSFERASE-RELATED"/>
    <property type="match status" value="1"/>
</dbReference>
<evidence type="ECO:0000313" key="4">
    <source>
        <dbReference type="EMBL" id="ADV67982.1"/>
    </source>
</evidence>
<dbReference type="CDD" id="cd04301">
    <property type="entry name" value="NAT_SF"/>
    <property type="match status" value="1"/>
</dbReference>
<keyword evidence="5" id="KW-1185">Reference proteome</keyword>
<dbReference type="SUPFAM" id="SSF55729">
    <property type="entry name" value="Acyl-CoA N-acyltransferases (Nat)"/>
    <property type="match status" value="2"/>
</dbReference>
<accession>E8UA93</accession>
<dbReference type="PROSITE" id="PS51186">
    <property type="entry name" value="GNAT"/>
    <property type="match status" value="2"/>
</dbReference>
<sequence precursor="true">MTPLTARPAAEFDSATLANALNAAFAAYVVPITFTAQTLDARLRPEHLDPHASQLFFDGRELVGAAMVARRGWTARLAAMGVAQTARGRGVGRAMLTHLIADARARRDRAFTLEVIEHNAPAVRLYERAGFHTTGRLVGYTRPAADAPPRAPLVEVDPLHVARLVTRHADTELPWMLAGETLSGFTAPARGVTVDGSAHALITPYPQVTVLHALITPPEQRRRGHARTLLNALQAHHGHLPLRIIPVVPEDLAAPFAARAGFVRDDLTQLHMTLPLTP</sequence>
<dbReference type="Pfam" id="PF00583">
    <property type="entry name" value="Acetyltransf_1"/>
    <property type="match status" value="1"/>
</dbReference>
<feature type="domain" description="N-acetyltransferase" evidence="3">
    <location>
        <begin position="151"/>
        <end position="277"/>
    </location>
</feature>
<dbReference type="HOGENOM" id="CLU_081349_0_0_0"/>
<dbReference type="eggNOG" id="COG0456">
    <property type="taxonomic scope" value="Bacteria"/>
</dbReference>
<dbReference type="InterPro" id="IPR000182">
    <property type="entry name" value="GNAT_dom"/>
</dbReference>
<protein>
    <submittedName>
        <fullName evidence="4">GCN5-related N-acetyltransferase</fullName>
    </submittedName>
</protein>
<dbReference type="STRING" id="709986.Deima_2344"/>
<evidence type="ECO:0000259" key="3">
    <source>
        <dbReference type="PROSITE" id="PS51186"/>
    </source>
</evidence>
<keyword evidence="2" id="KW-0012">Acyltransferase</keyword>
<dbReference type="PANTHER" id="PTHR43877">
    <property type="entry name" value="AMINOALKYLPHOSPHONATE N-ACETYLTRANSFERASE-RELATED-RELATED"/>
    <property type="match status" value="1"/>
</dbReference>
<dbReference type="KEGG" id="dmr:Deima_2344"/>
<dbReference type="RefSeq" id="WP_013557487.1">
    <property type="nucleotide sequence ID" value="NC_014958.1"/>
</dbReference>
<proteinExistence type="predicted"/>
<dbReference type="AlphaFoldDB" id="E8UA93"/>
<dbReference type="EMBL" id="CP002454">
    <property type="protein sequence ID" value="ADV67982.1"/>
    <property type="molecule type" value="Genomic_DNA"/>
</dbReference>
<evidence type="ECO:0000313" key="5">
    <source>
        <dbReference type="Proteomes" id="UP000008635"/>
    </source>
</evidence>
<gene>
    <name evidence="4" type="ordered locus">Deima_2344</name>
</gene>
<reference evidence="5" key="2">
    <citation type="submission" date="2011-01" db="EMBL/GenBank/DDBJ databases">
        <title>The complete genome of Deinococcus maricopensis DSM 21211.</title>
        <authorList>
            <consortium name="US DOE Joint Genome Institute (JGI-PGF)"/>
            <person name="Lucas S."/>
            <person name="Copeland A."/>
            <person name="Lapidus A."/>
            <person name="Goodwin L."/>
            <person name="Pitluck S."/>
            <person name="Kyrpides N."/>
            <person name="Mavromatis K."/>
            <person name="Pagani I."/>
            <person name="Ivanova N."/>
            <person name="Ovchinnikova G."/>
            <person name="Zeytun A."/>
            <person name="Detter J.C."/>
            <person name="Han C."/>
            <person name="Land M."/>
            <person name="Hauser L."/>
            <person name="Markowitz V."/>
            <person name="Cheng J.-F."/>
            <person name="Hugenholtz P."/>
            <person name="Woyke T."/>
            <person name="Wu D."/>
            <person name="Pukall R."/>
            <person name="Gehrich-Schroeter G."/>
            <person name="Brambilla E."/>
            <person name="Klenk H.-P."/>
            <person name="Eisen J.A."/>
        </authorList>
    </citation>
    <scope>NUCLEOTIDE SEQUENCE [LARGE SCALE GENOMIC DNA]</scope>
    <source>
        <strain evidence="5">DSM 21211 / LMG 22137 / NRRL B-23946 / LB-34</strain>
    </source>
</reference>
<reference evidence="4 5" key="1">
    <citation type="journal article" date="2011" name="Stand. Genomic Sci.">
        <title>Complete genome sequence of Deinococcus maricopensis type strain (LB-34).</title>
        <authorList>
            <person name="Pukall R."/>
            <person name="Zeytun A."/>
            <person name="Lucas S."/>
            <person name="Lapidus A."/>
            <person name="Hammon N."/>
            <person name="Deshpande S."/>
            <person name="Nolan M."/>
            <person name="Cheng J.F."/>
            <person name="Pitluck S."/>
            <person name="Liolios K."/>
            <person name="Pagani I."/>
            <person name="Mikhailova N."/>
            <person name="Ivanova N."/>
            <person name="Mavromatis K."/>
            <person name="Pati A."/>
            <person name="Tapia R."/>
            <person name="Han C."/>
            <person name="Goodwin L."/>
            <person name="Chen A."/>
            <person name="Palaniappan K."/>
            <person name="Land M."/>
            <person name="Hauser L."/>
            <person name="Chang Y.J."/>
            <person name="Jeffries C.D."/>
            <person name="Brambilla E.M."/>
            <person name="Rohde M."/>
            <person name="Goker M."/>
            <person name="Detter J.C."/>
            <person name="Woyke T."/>
            <person name="Bristow J."/>
            <person name="Eisen J.A."/>
            <person name="Markowitz V."/>
            <person name="Hugenholtz P."/>
            <person name="Kyrpides N.C."/>
            <person name="Klenk H.P."/>
        </authorList>
    </citation>
    <scope>NUCLEOTIDE SEQUENCE [LARGE SCALE GENOMIC DNA]</scope>
    <source>
        <strain evidence="5">DSM 21211 / LMG 22137 / NRRL B-23946 / LB-34</strain>
    </source>
</reference>